<dbReference type="EMBL" id="JABBWM010000026">
    <property type="protein sequence ID" value="KAG2108732.1"/>
    <property type="molecule type" value="Genomic_DNA"/>
</dbReference>
<feature type="non-terminal residue" evidence="2">
    <location>
        <position position="1"/>
    </location>
</feature>
<name>A0A9P7F7A3_9AGAM</name>
<protein>
    <recommendedName>
        <fullName evidence="1">CxC2-like cysteine cluster KDZ transposase-associated domain-containing protein</fullName>
    </recommendedName>
</protein>
<dbReference type="InterPro" id="IPR041457">
    <property type="entry name" value="CxC2_KDZ-assoc"/>
</dbReference>
<keyword evidence="3" id="KW-1185">Reference proteome</keyword>
<dbReference type="RefSeq" id="XP_041293102.1">
    <property type="nucleotide sequence ID" value="XM_041430270.1"/>
</dbReference>
<dbReference type="Pfam" id="PF18803">
    <property type="entry name" value="CxC2"/>
    <property type="match status" value="1"/>
</dbReference>
<gene>
    <name evidence="2" type="ORF">F5147DRAFT_542646</name>
</gene>
<feature type="domain" description="CxC2-like cysteine cluster KDZ transposase-associated" evidence="1">
    <location>
        <begin position="1"/>
        <end position="65"/>
    </location>
</feature>
<proteinExistence type="predicted"/>
<sequence>ITIVDSSGVDTSSIQYCQYMGAQTPDKQLFQIGLFAASFTCPKTAFTFALLDNFILDNLECSVSYMIIH</sequence>
<reference evidence="2" key="1">
    <citation type="journal article" date="2020" name="New Phytol.">
        <title>Comparative genomics reveals dynamic genome evolution in host specialist ectomycorrhizal fungi.</title>
        <authorList>
            <person name="Lofgren L.A."/>
            <person name="Nguyen N.H."/>
            <person name="Vilgalys R."/>
            <person name="Ruytinx J."/>
            <person name="Liao H.L."/>
            <person name="Branco S."/>
            <person name="Kuo A."/>
            <person name="LaButti K."/>
            <person name="Lipzen A."/>
            <person name="Andreopoulos W."/>
            <person name="Pangilinan J."/>
            <person name="Riley R."/>
            <person name="Hundley H."/>
            <person name="Na H."/>
            <person name="Barry K."/>
            <person name="Grigoriev I.V."/>
            <person name="Stajich J.E."/>
            <person name="Kennedy P.G."/>
        </authorList>
    </citation>
    <scope>NUCLEOTIDE SEQUENCE</scope>
    <source>
        <strain evidence="2">FC423</strain>
    </source>
</reference>
<accession>A0A9P7F7A3</accession>
<dbReference type="GeneID" id="64692529"/>
<evidence type="ECO:0000313" key="3">
    <source>
        <dbReference type="Proteomes" id="UP000823399"/>
    </source>
</evidence>
<feature type="non-terminal residue" evidence="2">
    <location>
        <position position="69"/>
    </location>
</feature>
<dbReference type="AlphaFoldDB" id="A0A9P7F7A3"/>
<evidence type="ECO:0000313" key="2">
    <source>
        <dbReference type="EMBL" id="KAG2108732.1"/>
    </source>
</evidence>
<dbReference type="OrthoDB" id="3149508at2759"/>
<comment type="caution">
    <text evidence="2">The sequence shown here is derived from an EMBL/GenBank/DDBJ whole genome shotgun (WGS) entry which is preliminary data.</text>
</comment>
<evidence type="ECO:0000259" key="1">
    <source>
        <dbReference type="Pfam" id="PF18803"/>
    </source>
</evidence>
<organism evidence="2 3">
    <name type="scientific">Suillus discolor</name>
    <dbReference type="NCBI Taxonomy" id="1912936"/>
    <lineage>
        <taxon>Eukaryota</taxon>
        <taxon>Fungi</taxon>
        <taxon>Dikarya</taxon>
        <taxon>Basidiomycota</taxon>
        <taxon>Agaricomycotina</taxon>
        <taxon>Agaricomycetes</taxon>
        <taxon>Agaricomycetidae</taxon>
        <taxon>Boletales</taxon>
        <taxon>Suillineae</taxon>
        <taxon>Suillaceae</taxon>
        <taxon>Suillus</taxon>
    </lineage>
</organism>
<dbReference type="Proteomes" id="UP000823399">
    <property type="component" value="Unassembled WGS sequence"/>
</dbReference>